<evidence type="ECO:0000313" key="3">
    <source>
        <dbReference type="EMBL" id="CAK0904244.1"/>
    </source>
</evidence>
<feature type="non-terminal residue" evidence="3">
    <location>
        <position position="362"/>
    </location>
</feature>
<reference evidence="3" key="1">
    <citation type="submission" date="2023-10" db="EMBL/GenBank/DDBJ databases">
        <authorList>
            <person name="Chen Y."/>
            <person name="Shah S."/>
            <person name="Dougan E. K."/>
            <person name="Thang M."/>
            <person name="Chan C."/>
        </authorList>
    </citation>
    <scope>NUCLEOTIDE SEQUENCE [LARGE SCALE GENOMIC DNA]</scope>
</reference>
<feature type="region of interest" description="Disordered" evidence="1">
    <location>
        <begin position="53"/>
        <end position="96"/>
    </location>
</feature>
<dbReference type="Proteomes" id="UP001189429">
    <property type="component" value="Unassembled WGS sequence"/>
</dbReference>
<sequence>APAGGALGGAAGGGCSSLSAVLLFSVVAVGVNLVWYMRVLGASSSAEEMPAAEEFQPKSWERSAPAPHVAEGSERLRGREGAPTPAPTPTPTLASGAAAPGQFRAKYGFYIHCFDGIPAIKYQVLKIKEFYPGSPIYIMSDGGEDFTELCRQEGCQFVLCPPANDRWHPWPFVRRFLDATIALNTEYVIMLEPDNTIHGPVTREPTADAGGIESIGRSFRHKGYIEGLARQIAGKESFQWTKRAMEAGLAGGSYFRSEAVLDSFTDERVAALDWNLLGEGDKKIFSSDFAMPYLLAARGWSMKPWPEIAQMEHDPDVPHTGAANASFKHYSRGFPGGKPTYRLKKAPGDELLSSPAPPEYKR</sequence>
<feature type="non-terminal residue" evidence="3">
    <location>
        <position position="1"/>
    </location>
</feature>
<evidence type="ECO:0000313" key="4">
    <source>
        <dbReference type="Proteomes" id="UP001189429"/>
    </source>
</evidence>
<protein>
    <submittedName>
        <fullName evidence="3">Uncharacterized protein</fullName>
    </submittedName>
</protein>
<feature type="compositionally biased region" description="Basic and acidic residues" evidence="1">
    <location>
        <begin position="71"/>
        <end position="80"/>
    </location>
</feature>
<dbReference type="EMBL" id="CAUYUJ010021379">
    <property type="protein sequence ID" value="CAK0904244.1"/>
    <property type="molecule type" value="Genomic_DNA"/>
</dbReference>
<keyword evidence="2" id="KW-0812">Transmembrane</keyword>
<gene>
    <name evidence="3" type="ORF">PCOR1329_LOCUS80342</name>
</gene>
<evidence type="ECO:0000256" key="2">
    <source>
        <dbReference type="SAM" id="Phobius"/>
    </source>
</evidence>
<keyword evidence="2" id="KW-1133">Transmembrane helix</keyword>
<proteinExistence type="predicted"/>
<feature type="transmembrane region" description="Helical" evidence="2">
    <location>
        <begin position="17"/>
        <end position="36"/>
    </location>
</feature>
<keyword evidence="2" id="KW-0472">Membrane</keyword>
<name>A0ABN9XZ72_9DINO</name>
<comment type="caution">
    <text evidence="3">The sequence shown here is derived from an EMBL/GenBank/DDBJ whole genome shotgun (WGS) entry which is preliminary data.</text>
</comment>
<organism evidence="3 4">
    <name type="scientific">Prorocentrum cordatum</name>
    <dbReference type="NCBI Taxonomy" id="2364126"/>
    <lineage>
        <taxon>Eukaryota</taxon>
        <taxon>Sar</taxon>
        <taxon>Alveolata</taxon>
        <taxon>Dinophyceae</taxon>
        <taxon>Prorocentrales</taxon>
        <taxon>Prorocentraceae</taxon>
        <taxon>Prorocentrum</taxon>
    </lineage>
</organism>
<feature type="region of interest" description="Disordered" evidence="1">
    <location>
        <begin position="328"/>
        <end position="362"/>
    </location>
</feature>
<accession>A0ABN9XZ72</accession>
<evidence type="ECO:0000256" key="1">
    <source>
        <dbReference type="SAM" id="MobiDB-lite"/>
    </source>
</evidence>
<keyword evidence="4" id="KW-1185">Reference proteome</keyword>